<evidence type="ECO:0000313" key="9">
    <source>
        <dbReference type="EMBL" id="OGY41058.1"/>
    </source>
</evidence>
<dbReference type="InterPro" id="IPR027417">
    <property type="entry name" value="P-loop_NTPase"/>
</dbReference>
<accession>A0A1G1XM22</accession>
<dbReference type="GO" id="GO:0006261">
    <property type="term" value="P:DNA-templated DNA replication"/>
    <property type="evidence" value="ECO:0007669"/>
    <property type="project" value="TreeGrafter"/>
</dbReference>
<dbReference type="GO" id="GO:0003677">
    <property type="term" value="F:DNA binding"/>
    <property type="evidence" value="ECO:0007669"/>
    <property type="project" value="InterPro"/>
</dbReference>
<sequence>MNKFNWPIVGHEKIAQFLQKSLSNNRLGHAYLFSGKAHLGKKLVARKFIASILCEDYHKQKQLQAAAWPCNECIFCQQLARGIHPDVFYLKKEDDKKNISVEQVREMHKFLSLTSFLNSYKIALIESAGDLSESAQNALLKILEEPAPKTMLILIAEDFTQLLPTIVSRCQVIKFWALKEEEIFRHLITLGANREQAKIFTALAGGQIGTAINFLVQPEYLNEYSEKMDGLLNLFSHDLTANFQSIESIFSAAKNPLEAATLLQTELGYWQLILRDILASKNNLDNLLVNQHYRDKIKNLALTYSTPKILEILNQIKKIKQYLNYNINPRLAAENLILSI</sequence>
<dbReference type="AlphaFoldDB" id="A0A1G1XM22"/>
<dbReference type="PANTHER" id="PTHR11669:SF8">
    <property type="entry name" value="DNA POLYMERASE III SUBUNIT DELTA"/>
    <property type="match status" value="1"/>
</dbReference>
<evidence type="ECO:0000313" key="10">
    <source>
        <dbReference type="Proteomes" id="UP000176498"/>
    </source>
</evidence>
<dbReference type="Gene3D" id="3.40.50.300">
    <property type="entry name" value="P-loop containing nucleotide triphosphate hydrolases"/>
    <property type="match status" value="1"/>
</dbReference>
<dbReference type="EMBL" id="MHHZ01000022">
    <property type="protein sequence ID" value="OGY41058.1"/>
    <property type="molecule type" value="Genomic_DNA"/>
</dbReference>
<protein>
    <recommendedName>
        <fullName evidence="2">DNA polymerase III subunit delta'</fullName>
        <ecNumber evidence="1">2.7.7.7</ecNumber>
    </recommendedName>
</protein>
<evidence type="ECO:0000256" key="6">
    <source>
        <dbReference type="ARBA" id="ARBA00022932"/>
    </source>
</evidence>
<evidence type="ECO:0000256" key="3">
    <source>
        <dbReference type="ARBA" id="ARBA00022679"/>
    </source>
</evidence>
<dbReference type="InterPro" id="IPR050238">
    <property type="entry name" value="DNA_Rep/Repair_Clamp_Loader"/>
</dbReference>
<dbReference type="Proteomes" id="UP000176498">
    <property type="component" value="Unassembled WGS sequence"/>
</dbReference>
<comment type="catalytic activity">
    <reaction evidence="7">
        <text>DNA(n) + a 2'-deoxyribonucleoside 5'-triphosphate = DNA(n+1) + diphosphate</text>
        <dbReference type="Rhea" id="RHEA:22508"/>
        <dbReference type="Rhea" id="RHEA-COMP:17339"/>
        <dbReference type="Rhea" id="RHEA-COMP:17340"/>
        <dbReference type="ChEBI" id="CHEBI:33019"/>
        <dbReference type="ChEBI" id="CHEBI:61560"/>
        <dbReference type="ChEBI" id="CHEBI:173112"/>
        <dbReference type="EC" id="2.7.7.7"/>
    </reaction>
</comment>
<keyword evidence="6" id="KW-0239">DNA-directed DNA polymerase</keyword>
<evidence type="ECO:0000256" key="2">
    <source>
        <dbReference type="ARBA" id="ARBA00014363"/>
    </source>
</evidence>
<dbReference type="PANTHER" id="PTHR11669">
    <property type="entry name" value="REPLICATION FACTOR C / DNA POLYMERASE III GAMMA-TAU SUBUNIT"/>
    <property type="match status" value="1"/>
</dbReference>
<dbReference type="GO" id="GO:0003887">
    <property type="term" value="F:DNA-directed DNA polymerase activity"/>
    <property type="evidence" value="ECO:0007669"/>
    <property type="project" value="UniProtKB-KW"/>
</dbReference>
<evidence type="ECO:0000256" key="7">
    <source>
        <dbReference type="ARBA" id="ARBA00049244"/>
    </source>
</evidence>
<name>A0A1G1XM22_9BACT</name>
<dbReference type="GO" id="GO:0009360">
    <property type="term" value="C:DNA polymerase III complex"/>
    <property type="evidence" value="ECO:0007669"/>
    <property type="project" value="InterPro"/>
</dbReference>
<dbReference type="InterPro" id="IPR004622">
    <property type="entry name" value="DNA_pol_HolB"/>
</dbReference>
<keyword evidence="5" id="KW-0235">DNA replication</keyword>
<dbReference type="SUPFAM" id="SSF52540">
    <property type="entry name" value="P-loop containing nucleoside triphosphate hydrolases"/>
    <property type="match status" value="1"/>
</dbReference>
<proteinExistence type="predicted"/>
<evidence type="ECO:0000256" key="5">
    <source>
        <dbReference type="ARBA" id="ARBA00022705"/>
    </source>
</evidence>
<reference evidence="9 10" key="1">
    <citation type="journal article" date="2016" name="Nat. Commun.">
        <title>Thousands of microbial genomes shed light on interconnected biogeochemical processes in an aquifer system.</title>
        <authorList>
            <person name="Anantharaman K."/>
            <person name="Brown C.T."/>
            <person name="Hug L.A."/>
            <person name="Sharon I."/>
            <person name="Castelle C.J."/>
            <person name="Probst A.J."/>
            <person name="Thomas B.C."/>
            <person name="Singh A."/>
            <person name="Wilkins M.J."/>
            <person name="Karaoz U."/>
            <person name="Brodie E.L."/>
            <person name="Williams K.H."/>
            <person name="Hubbard S.S."/>
            <person name="Banfield J.F."/>
        </authorList>
    </citation>
    <scope>NUCLEOTIDE SEQUENCE [LARGE SCALE GENOMIC DNA]</scope>
</reference>
<dbReference type="Pfam" id="PF09115">
    <property type="entry name" value="DNApol3-delta_C"/>
    <property type="match status" value="1"/>
</dbReference>
<dbReference type="Pfam" id="PF13177">
    <property type="entry name" value="DNA_pol3_delta2"/>
    <property type="match status" value="1"/>
</dbReference>
<feature type="domain" description="DNA polymerase III delta subunit C-terminal" evidence="8">
    <location>
        <begin position="248"/>
        <end position="339"/>
    </location>
</feature>
<dbReference type="EC" id="2.7.7.7" evidence="1"/>
<evidence type="ECO:0000256" key="4">
    <source>
        <dbReference type="ARBA" id="ARBA00022695"/>
    </source>
</evidence>
<evidence type="ECO:0000259" key="8">
    <source>
        <dbReference type="Pfam" id="PF09115"/>
    </source>
</evidence>
<dbReference type="GO" id="GO:0008408">
    <property type="term" value="F:3'-5' exonuclease activity"/>
    <property type="evidence" value="ECO:0007669"/>
    <property type="project" value="InterPro"/>
</dbReference>
<comment type="caution">
    <text evidence="9">The sequence shown here is derived from an EMBL/GenBank/DDBJ whole genome shotgun (WGS) entry which is preliminary data.</text>
</comment>
<keyword evidence="4" id="KW-0548">Nucleotidyltransferase</keyword>
<gene>
    <name evidence="9" type="ORF">A2Y82_01430</name>
</gene>
<dbReference type="NCBIfam" id="TIGR00678">
    <property type="entry name" value="holB"/>
    <property type="match status" value="1"/>
</dbReference>
<dbReference type="InterPro" id="IPR015199">
    <property type="entry name" value="DNA_pol_III_delta_C"/>
</dbReference>
<organism evidence="9 10">
    <name type="scientific">Candidatus Buchananbacteria bacterium RBG_13_36_9</name>
    <dbReference type="NCBI Taxonomy" id="1797530"/>
    <lineage>
        <taxon>Bacteria</taxon>
        <taxon>Candidatus Buchananiibacteriota</taxon>
    </lineage>
</organism>
<keyword evidence="3" id="KW-0808">Transferase</keyword>
<evidence type="ECO:0000256" key="1">
    <source>
        <dbReference type="ARBA" id="ARBA00012417"/>
    </source>
</evidence>